<sequence>MLLAAAAAGLGPATGAAAAADGPAPPAVYLAEQLRENPVHLSDQLPRTNPLSARPAFAEAAKRTGVPTYVLVLPGSGAARDVGLLAAVHDRLGKDGLYVLLGEDGGSPRTETFGVDVPARDAAMATTFELPYDAGTLETFRHFVEVLRSGDAVRRAARGLAASRAGEEPDKLHTGRTDRENQGFLTGILLTGVPVFLVATGWYIRRLRGGKGPRLRLLVPVAAGAALVVGAGAPLVLDDTRSDADQPPTAADLRARTVRVAEGLRADPVYVDPLAAGLLSRTQLDRLRERVARLDVPVRVAVVPLVTADESAGDGARLAQRLHERLRGRLGKDGDGLYMIADASGNGELELVNHGARLDSAALQDATEDLRFGGDGTEDSAGEGLYQRLDSALRAVGRAPQAPPGRPYLEPPAADDAVTEDVLPSLYAGDFAPGLLMGVVGAAAAFGVTAAGLAAAGRIRSAIRPASAAARVSGADGPPPQLPARLPAGRLRRTARQELGALNDAFEAASDRLPDAVRAQVWDCLDAATLLLDQEGDNRVDAAADAPTLAAGLALIRTGRALLERGTGPPGRGTGHPARGAGPRARGTDRIRLCTLDPLHGPASATGRLKLPGETGAPRPRPLCADCRAALPTGGSPPARAAETVATRLLCLPVPGAARSAPYEPYHRLPGPLAAQGTGRSAELTADLIVRRVREQLGVH</sequence>
<dbReference type="EMBL" id="FOGO01000011">
    <property type="protein sequence ID" value="SES19530.1"/>
    <property type="molecule type" value="Genomic_DNA"/>
</dbReference>
<dbReference type="Proteomes" id="UP000182841">
    <property type="component" value="Unassembled WGS sequence"/>
</dbReference>
<keyword evidence="3" id="KW-0732">Signal</keyword>
<reference evidence="5" key="1">
    <citation type="submission" date="2016-10" db="EMBL/GenBank/DDBJ databases">
        <authorList>
            <person name="Varghese N."/>
            <person name="Submissions S."/>
        </authorList>
    </citation>
    <scope>NUCLEOTIDE SEQUENCE [LARGE SCALE GENOMIC DNA]</scope>
    <source>
        <strain evidence="5">CGMCC 4.6825</strain>
    </source>
</reference>
<feature type="chain" id="PRO_5039223845" description="TPM domain-containing protein" evidence="3">
    <location>
        <begin position="20"/>
        <end position="700"/>
    </location>
</feature>
<feature type="region of interest" description="Disordered" evidence="1">
    <location>
        <begin position="564"/>
        <end position="586"/>
    </location>
</feature>
<keyword evidence="5" id="KW-1185">Reference proteome</keyword>
<feature type="signal peptide" evidence="3">
    <location>
        <begin position="1"/>
        <end position="19"/>
    </location>
</feature>
<protein>
    <recommendedName>
        <fullName evidence="6">TPM domain-containing protein</fullName>
    </recommendedName>
</protein>
<dbReference type="STRING" id="943816.AN217_26335"/>
<keyword evidence="2" id="KW-0812">Transmembrane</keyword>
<proteinExistence type="predicted"/>
<feature type="transmembrane region" description="Helical" evidence="2">
    <location>
        <begin position="217"/>
        <end position="237"/>
    </location>
</feature>
<name>A0A1H9VCK9_9ACTN</name>
<accession>A0A1H9VCK9</accession>
<evidence type="ECO:0008006" key="6">
    <source>
        <dbReference type="Google" id="ProtNLM"/>
    </source>
</evidence>
<keyword evidence="2" id="KW-1133">Transmembrane helix</keyword>
<organism evidence="4 5">
    <name type="scientific">Streptomyces qinglanensis</name>
    <dbReference type="NCBI Taxonomy" id="943816"/>
    <lineage>
        <taxon>Bacteria</taxon>
        <taxon>Bacillati</taxon>
        <taxon>Actinomycetota</taxon>
        <taxon>Actinomycetes</taxon>
        <taxon>Kitasatosporales</taxon>
        <taxon>Streptomycetaceae</taxon>
        <taxon>Streptomyces</taxon>
    </lineage>
</organism>
<evidence type="ECO:0000256" key="3">
    <source>
        <dbReference type="SAM" id="SignalP"/>
    </source>
</evidence>
<evidence type="ECO:0000256" key="2">
    <source>
        <dbReference type="SAM" id="Phobius"/>
    </source>
</evidence>
<feature type="compositionally biased region" description="Low complexity" evidence="1">
    <location>
        <begin position="575"/>
        <end position="585"/>
    </location>
</feature>
<keyword evidence="2" id="KW-0472">Membrane</keyword>
<gene>
    <name evidence="4" type="ORF">SAMN05421870_111188</name>
</gene>
<evidence type="ECO:0000313" key="5">
    <source>
        <dbReference type="Proteomes" id="UP000182841"/>
    </source>
</evidence>
<dbReference type="AlphaFoldDB" id="A0A1H9VCK9"/>
<feature type="transmembrane region" description="Helical" evidence="2">
    <location>
        <begin position="184"/>
        <end position="205"/>
    </location>
</feature>
<evidence type="ECO:0000313" key="4">
    <source>
        <dbReference type="EMBL" id="SES19530.1"/>
    </source>
</evidence>
<evidence type="ECO:0000256" key="1">
    <source>
        <dbReference type="SAM" id="MobiDB-lite"/>
    </source>
</evidence>